<evidence type="ECO:0000259" key="3">
    <source>
        <dbReference type="Pfam" id="PF25550"/>
    </source>
</evidence>
<gene>
    <name evidence="4" type="ORF">L207DRAFT_588702</name>
</gene>
<dbReference type="Pfam" id="PF13632">
    <property type="entry name" value="Glyco_trans_2_3"/>
    <property type="match status" value="1"/>
</dbReference>
<dbReference type="InterPro" id="IPR001173">
    <property type="entry name" value="Glyco_trans_2-like"/>
</dbReference>
<evidence type="ECO:0000256" key="1">
    <source>
        <dbReference type="SAM" id="Phobius"/>
    </source>
</evidence>
<keyword evidence="1" id="KW-0812">Transmembrane</keyword>
<keyword evidence="1" id="KW-1133">Transmembrane helix</keyword>
<dbReference type="InterPro" id="IPR029044">
    <property type="entry name" value="Nucleotide-diphossugar_trans"/>
</dbReference>
<feature type="transmembrane region" description="Helical" evidence="1">
    <location>
        <begin position="831"/>
        <end position="849"/>
    </location>
</feature>
<feature type="transmembrane region" description="Helical" evidence="1">
    <location>
        <begin position="247"/>
        <end position="273"/>
    </location>
</feature>
<dbReference type="PANTHER" id="PTHR35408:SF2">
    <property type="entry name" value="GLYCOSYLTRANSFERASE 2-LIKE DOMAIN-CONTAINING PROTEIN"/>
    <property type="match status" value="1"/>
</dbReference>
<dbReference type="SUPFAM" id="SSF53448">
    <property type="entry name" value="Nucleotide-diphospho-sugar transferases"/>
    <property type="match status" value="1"/>
</dbReference>
<evidence type="ECO:0000259" key="2">
    <source>
        <dbReference type="Pfam" id="PF13632"/>
    </source>
</evidence>
<name>A0A2J6R6F8_HYAVF</name>
<feature type="transmembrane region" description="Helical" evidence="1">
    <location>
        <begin position="736"/>
        <end position="757"/>
    </location>
</feature>
<dbReference type="Gene3D" id="3.90.550.10">
    <property type="entry name" value="Spore Coat Polysaccharide Biosynthesis Protein SpsA, Chain A"/>
    <property type="match status" value="1"/>
</dbReference>
<dbReference type="AlphaFoldDB" id="A0A2J6R6F8"/>
<accession>A0A2J6R6F8</accession>
<dbReference type="Proteomes" id="UP000235786">
    <property type="component" value="Unassembled WGS sequence"/>
</dbReference>
<dbReference type="InterPro" id="IPR057688">
    <property type="entry name" value="DUF7928"/>
</dbReference>
<dbReference type="Pfam" id="PF25550">
    <property type="entry name" value="DUF7928"/>
    <property type="match status" value="1"/>
</dbReference>
<feature type="transmembrane region" description="Helical" evidence="1">
    <location>
        <begin position="702"/>
        <end position="724"/>
    </location>
</feature>
<evidence type="ECO:0000313" key="4">
    <source>
        <dbReference type="EMBL" id="PMD34101.1"/>
    </source>
</evidence>
<dbReference type="OrthoDB" id="3486427at2759"/>
<keyword evidence="1" id="KW-0472">Membrane</keyword>
<keyword evidence="5" id="KW-1185">Reference proteome</keyword>
<feature type="transmembrane region" description="Helical" evidence="1">
    <location>
        <begin position="778"/>
        <end position="801"/>
    </location>
</feature>
<reference evidence="4 5" key="1">
    <citation type="submission" date="2016-04" db="EMBL/GenBank/DDBJ databases">
        <title>A degradative enzymes factory behind the ericoid mycorrhizal symbiosis.</title>
        <authorList>
            <consortium name="DOE Joint Genome Institute"/>
            <person name="Martino E."/>
            <person name="Morin E."/>
            <person name="Grelet G."/>
            <person name="Kuo A."/>
            <person name="Kohler A."/>
            <person name="Daghino S."/>
            <person name="Barry K."/>
            <person name="Choi C."/>
            <person name="Cichocki N."/>
            <person name="Clum A."/>
            <person name="Copeland A."/>
            <person name="Hainaut M."/>
            <person name="Haridas S."/>
            <person name="Labutti K."/>
            <person name="Lindquist E."/>
            <person name="Lipzen A."/>
            <person name="Khouja H.-R."/>
            <person name="Murat C."/>
            <person name="Ohm R."/>
            <person name="Olson A."/>
            <person name="Spatafora J."/>
            <person name="Veneault-Fourrey C."/>
            <person name="Henrissat B."/>
            <person name="Grigoriev I."/>
            <person name="Martin F."/>
            <person name="Perotto S."/>
        </authorList>
    </citation>
    <scope>NUCLEOTIDE SEQUENCE [LARGE SCALE GENOMIC DNA]</scope>
    <source>
        <strain evidence="4 5">F</strain>
    </source>
</reference>
<sequence length="890" mass="100501">MEQESSVVVPDVHILHEYCEASGWLEQSECSNTTTLSVAFRAPGEGYTFKPTSISRTMKAAIRCVDAPVAFSMASRITANVFDRLSPFQDEVTMQPYGAKIPVVSSLEYVKERAYEIKQCRAVLVREEKIVLLWADSVEAASLSGSEVEHMLMESIWGSTFSTPQIRSYANSMVSLLRPETRDGPSYPRSGSSSNLGIPTFPGFPTFNHSKRASLYSDSKFSEKAPEDLEWEDPEAKVIGHAKRPMILTYSLITGLTLIILISVQGLILSKIITEIRTDGNYVRIAYLLLLPIFAGFAFCSGLLLVSSLFQLFGPVLDNKGNSRYYSANAPNPKRFGDVELPHVTVQIPVYLEGLEGVIIPTVTSIRAAVKHYESMGGTASIFVNDDGMQVVDHATAEARKRYYADNEIGWCSRPPNNQNGFKRRGRFKKASNMNYCLDFSLRVEDEILRLMTEQEQRNQADPFMTTQEQNGDNPFEIDDDFYEQALHTMLQKDQGRTWANGNIRLGDIILIVDSDTRVPETCLYMGALEMLECPDIAIVQHTSGVLKVGKNIFEAGISYLTDLVYTTSAFNVSSGDCPCFVGHNAFVRWKALQSVSFEEDNVHKFWSESHVSEDLHLSMRLQIAGFEIRMASYHGEEFKEGVSVTVFDEVARWQKYAYGTNELIFNPIRYWHRGPFTSLYVQYLLSGVKPATKISLISYTFTYYALAMALPLALLNYFLFGLWPDTLDQFFVASWKALVVILSIFYVIAPLAYCVIRFRINNRPIQASLLQTLTWTPLIAFFFSGISFHLLKVLVCHFIGVNRQWTATTKENEKVGFVMSLKRIFRDFKWMYLSFFGLTVVVIYLGAFGPYGYRITNWTIILPLAVQLLGHAFLPIALGLFGAMEYDNY</sequence>
<feature type="transmembrane region" description="Helical" evidence="1">
    <location>
        <begin position="285"/>
        <end position="310"/>
    </location>
</feature>
<protein>
    <submittedName>
        <fullName evidence="4">Uncharacterized protein</fullName>
    </submittedName>
</protein>
<feature type="domain" description="Glycosyltransferase 2-like" evidence="2">
    <location>
        <begin position="509"/>
        <end position="719"/>
    </location>
</feature>
<dbReference type="PANTHER" id="PTHR35408">
    <property type="entry name" value="CHROMOSOME 15, WHOLE GENOME SHOTGUN SEQUENCE"/>
    <property type="match status" value="1"/>
</dbReference>
<dbReference type="EMBL" id="KZ613954">
    <property type="protein sequence ID" value="PMD34101.1"/>
    <property type="molecule type" value="Genomic_DNA"/>
</dbReference>
<proteinExistence type="predicted"/>
<feature type="domain" description="DUF7928" evidence="3">
    <location>
        <begin position="12"/>
        <end position="163"/>
    </location>
</feature>
<evidence type="ECO:0000313" key="5">
    <source>
        <dbReference type="Proteomes" id="UP000235786"/>
    </source>
</evidence>
<dbReference type="STRING" id="1149755.A0A2J6R6F8"/>
<organism evidence="4 5">
    <name type="scientific">Hyaloscypha variabilis (strain UAMH 11265 / GT02V1 / F)</name>
    <name type="common">Meliniomyces variabilis</name>
    <dbReference type="NCBI Taxonomy" id="1149755"/>
    <lineage>
        <taxon>Eukaryota</taxon>
        <taxon>Fungi</taxon>
        <taxon>Dikarya</taxon>
        <taxon>Ascomycota</taxon>
        <taxon>Pezizomycotina</taxon>
        <taxon>Leotiomycetes</taxon>
        <taxon>Helotiales</taxon>
        <taxon>Hyaloscyphaceae</taxon>
        <taxon>Hyaloscypha</taxon>
        <taxon>Hyaloscypha variabilis</taxon>
    </lineage>
</organism>
<feature type="transmembrane region" description="Helical" evidence="1">
    <location>
        <begin position="861"/>
        <end position="885"/>
    </location>
</feature>